<dbReference type="InterPro" id="IPR036271">
    <property type="entry name" value="Tet_transcr_reg_TetR-rel_C_sf"/>
</dbReference>
<dbReference type="InterPro" id="IPR041474">
    <property type="entry name" value="NicS_C"/>
</dbReference>
<dbReference type="PANTHER" id="PTHR30328">
    <property type="entry name" value="TRANSCRIPTIONAL REPRESSOR"/>
    <property type="match status" value="1"/>
</dbReference>
<sequence length="232" mass="26865">MLHTDSAKLLETKTGWKQNPEAVRMDIIKIATAEFAQNGLSGARVNEIAAKTKTSKRMIYYYFGDKDGLYQQVLIEAYREVREGERELDLEHLEPLPALKKLVEFTFEHHRRNPDFIRLVMIENIHHGDYLKHSPLIQTLNQPVIERLERIYARGLEQQLFRAGITALELHWQISALSFFNVSNEATFTLSFGKQLFTKAGQASLKKQVVEMILRFTLRPALIEQYLSHPQA</sequence>
<gene>
    <name evidence="4" type="ORF">SAMN02745130_00818</name>
</gene>
<protein>
    <submittedName>
        <fullName evidence="4">Transcriptional regulator, TetR family</fullName>
    </submittedName>
</protein>
<dbReference type="EMBL" id="FUYB01000003">
    <property type="protein sequence ID" value="SKA71299.1"/>
    <property type="molecule type" value="Genomic_DNA"/>
</dbReference>
<name>A0A1T4W2D0_9GAMM</name>
<dbReference type="Gene3D" id="1.10.357.10">
    <property type="entry name" value="Tetracycline Repressor, domain 2"/>
    <property type="match status" value="1"/>
</dbReference>
<dbReference type="Proteomes" id="UP000190460">
    <property type="component" value="Unassembled WGS sequence"/>
</dbReference>
<dbReference type="RefSeq" id="WP_078921313.1">
    <property type="nucleotide sequence ID" value="NZ_FUYB01000003.1"/>
</dbReference>
<evidence type="ECO:0000256" key="2">
    <source>
        <dbReference type="PROSITE-ProRule" id="PRU00335"/>
    </source>
</evidence>
<keyword evidence="5" id="KW-1185">Reference proteome</keyword>
<dbReference type="InterPro" id="IPR050109">
    <property type="entry name" value="HTH-type_TetR-like_transc_reg"/>
</dbReference>
<dbReference type="Pfam" id="PF00440">
    <property type="entry name" value="TetR_N"/>
    <property type="match status" value="1"/>
</dbReference>
<feature type="domain" description="HTH tetR-type" evidence="3">
    <location>
        <begin position="21"/>
        <end position="81"/>
    </location>
</feature>
<dbReference type="GO" id="GO:0003677">
    <property type="term" value="F:DNA binding"/>
    <property type="evidence" value="ECO:0007669"/>
    <property type="project" value="UniProtKB-UniRule"/>
</dbReference>
<reference evidence="4 5" key="1">
    <citation type="submission" date="2017-02" db="EMBL/GenBank/DDBJ databases">
        <authorList>
            <person name="Peterson S.W."/>
        </authorList>
    </citation>
    <scope>NUCLEOTIDE SEQUENCE [LARGE SCALE GENOMIC DNA]</scope>
    <source>
        <strain evidence="4 5">ATCC 49788</strain>
    </source>
</reference>
<dbReference type="PROSITE" id="PS50977">
    <property type="entry name" value="HTH_TETR_2"/>
    <property type="match status" value="1"/>
</dbReference>
<dbReference type="STRING" id="92487.SAMN02745130_00818"/>
<evidence type="ECO:0000259" key="3">
    <source>
        <dbReference type="PROSITE" id="PS50977"/>
    </source>
</evidence>
<proteinExistence type="predicted"/>
<evidence type="ECO:0000313" key="5">
    <source>
        <dbReference type="Proteomes" id="UP000190460"/>
    </source>
</evidence>
<dbReference type="OrthoDB" id="2356263at2"/>
<accession>A0A1T4W2D0</accession>
<organism evidence="4 5">
    <name type="scientific">Thiothrix eikelboomii</name>
    <dbReference type="NCBI Taxonomy" id="92487"/>
    <lineage>
        <taxon>Bacteria</taxon>
        <taxon>Pseudomonadati</taxon>
        <taxon>Pseudomonadota</taxon>
        <taxon>Gammaproteobacteria</taxon>
        <taxon>Thiotrichales</taxon>
        <taxon>Thiotrichaceae</taxon>
        <taxon>Thiothrix</taxon>
    </lineage>
</organism>
<feature type="DNA-binding region" description="H-T-H motif" evidence="2">
    <location>
        <begin position="44"/>
        <end position="63"/>
    </location>
</feature>
<evidence type="ECO:0000313" key="4">
    <source>
        <dbReference type="EMBL" id="SKA71299.1"/>
    </source>
</evidence>
<dbReference type="AlphaFoldDB" id="A0A1T4W2D0"/>
<dbReference type="SUPFAM" id="SSF48498">
    <property type="entry name" value="Tetracyclin repressor-like, C-terminal domain"/>
    <property type="match status" value="1"/>
</dbReference>
<dbReference type="SUPFAM" id="SSF46689">
    <property type="entry name" value="Homeodomain-like"/>
    <property type="match status" value="1"/>
</dbReference>
<evidence type="ECO:0000256" key="1">
    <source>
        <dbReference type="ARBA" id="ARBA00023125"/>
    </source>
</evidence>
<dbReference type="InterPro" id="IPR009057">
    <property type="entry name" value="Homeodomain-like_sf"/>
</dbReference>
<keyword evidence="1 2" id="KW-0238">DNA-binding</keyword>
<dbReference type="PANTHER" id="PTHR30328:SF54">
    <property type="entry name" value="HTH-TYPE TRANSCRIPTIONAL REPRESSOR SCO4008"/>
    <property type="match status" value="1"/>
</dbReference>
<dbReference type="InterPro" id="IPR001647">
    <property type="entry name" value="HTH_TetR"/>
</dbReference>
<dbReference type="Pfam" id="PF17938">
    <property type="entry name" value="TetR_C_29"/>
    <property type="match status" value="1"/>
</dbReference>